<organism evidence="1 2">
    <name type="scientific">Aspergillus thermomutatus</name>
    <name type="common">Neosartorya pseudofischeri</name>
    <dbReference type="NCBI Taxonomy" id="41047"/>
    <lineage>
        <taxon>Eukaryota</taxon>
        <taxon>Fungi</taxon>
        <taxon>Dikarya</taxon>
        <taxon>Ascomycota</taxon>
        <taxon>Pezizomycotina</taxon>
        <taxon>Eurotiomycetes</taxon>
        <taxon>Eurotiomycetidae</taxon>
        <taxon>Eurotiales</taxon>
        <taxon>Aspergillaceae</taxon>
        <taxon>Aspergillus</taxon>
        <taxon>Aspergillus subgen. Fumigati</taxon>
    </lineage>
</organism>
<evidence type="ECO:0008006" key="3">
    <source>
        <dbReference type="Google" id="ProtNLM"/>
    </source>
</evidence>
<sequence>MIMANQPYFLRLPYIIRLRIYREIGLVVDFELDLSTGQAVGEWSSREQRLFRKAESLPGHGQEPWFPNQLFFVSRSVSEDARRTFYSENHFCFQYDMGCGLRSLSNMGRIGWGSLRRFAIRIGAEYCLGPGKQACHGTAEEVLENDSQLEKNGVLGMWKQICHQLATHIKQDDQLEIRLICGAATKKTLAAFLEPLQKLPRLRELSIRAGPRRNLDLQQALMATIGQKTGFFIRQARPGVFRFLDLPVELQVRILEFTELAAPLPLILISWFKRFLPRDCWYFACNARPHPYLVDQGCWCPATHTAFSTAHPCWQLPDIWFVSKSIRELALSVYYSKNTFEVWYDQSHSPDTTAWTPQTSGFLHGFPEYSWKYLRRVHWIFPSPVDGDAFRPNDRETVDWINTMKVISQSFNLPNFTLELSLSPRTNRPWDPEHPEKVARARGLYDRIIEPVQPLNGLLKDFFVHNYFPLHETLDETRLSLERILERRVMGSDYDSMAREKEYSKPFEEDDYDY</sequence>
<dbReference type="PANTHER" id="PTHR42085:SF6">
    <property type="entry name" value="F-BOX DOMAIN-CONTAINING PROTEIN"/>
    <property type="match status" value="1"/>
</dbReference>
<evidence type="ECO:0000313" key="2">
    <source>
        <dbReference type="Proteomes" id="UP000215305"/>
    </source>
</evidence>
<dbReference type="AlphaFoldDB" id="A0A397HWJ1"/>
<dbReference type="RefSeq" id="XP_026618529.1">
    <property type="nucleotide sequence ID" value="XM_026763102.1"/>
</dbReference>
<reference evidence="1" key="1">
    <citation type="submission" date="2018-08" db="EMBL/GenBank/DDBJ databases">
        <title>Draft genome sequence of azole-resistant Aspergillus thermomutatus (Neosartorya pseudofischeri) strain HMR AF 39, isolated from a human nasal aspirate.</title>
        <authorList>
            <person name="Parent-Michaud M."/>
            <person name="Dufresne P.J."/>
            <person name="Fournier E."/>
            <person name="Martineau C."/>
            <person name="Moreira S."/>
            <person name="Perkins V."/>
            <person name="De Repentigny L."/>
            <person name="Dufresne S.F."/>
        </authorList>
    </citation>
    <scope>NUCLEOTIDE SEQUENCE [LARGE SCALE GENOMIC DNA]</scope>
    <source>
        <strain evidence="1">HMR AF 39</strain>
    </source>
</reference>
<gene>
    <name evidence="1" type="ORF">CDV56_109483</name>
</gene>
<dbReference type="GeneID" id="38131457"/>
<keyword evidence="2" id="KW-1185">Reference proteome</keyword>
<dbReference type="Proteomes" id="UP000215305">
    <property type="component" value="Unassembled WGS sequence"/>
</dbReference>
<dbReference type="VEuPathDB" id="FungiDB:CDV56_109483"/>
<dbReference type="EMBL" id="NKHU02000008">
    <property type="protein sequence ID" value="RHZ67177.1"/>
    <property type="molecule type" value="Genomic_DNA"/>
</dbReference>
<protein>
    <recommendedName>
        <fullName evidence="3">F-box domain-containing protein</fullName>
    </recommendedName>
</protein>
<dbReference type="InterPro" id="IPR038883">
    <property type="entry name" value="AN11006-like"/>
</dbReference>
<proteinExistence type="predicted"/>
<name>A0A397HWJ1_ASPTH</name>
<accession>A0A397HWJ1</accession>
<dbReference type="OrthoDB" id="2099276at2759"/>
<comment type="caution">
    <text evidence="1">The sequence shown here is derived from an EMBL/GenBank/DDBJ whole genome shotgun (WGS) entry which is preliminary data.</text>
</comment>
<evidence type="ECO:0000313" key="1">
    <source>
        <dbReference type="EMBL" id="RHZ67177.1"/>
    </source>
</evidence>
<dbReference type="PANTHER" id="PTHR42085">
    <property type="entry name" value="F-BOX DOMAIN-CONTAINING PROTEIN"/>
    <property type="match status" value="1"/>
</dbReference>